<accession>A0A6A9UP05</accession>
<sequence length="446" mass="47317">MTIRKLTAVLAAATLVASGLAAAGTTTASAEPGPRDRPGVRERVARQTLPPGDGFGSLGAGTTGGAAADRSAVVTVSTRDELAAAVAGNEPKIVYVDGAVDANTDASGRPLSCADYARDGYTLERYLAAYDPEVWGREEEPSGPVEDARRASQQAQAARITIRVGSNTTLLGLPGSSITGASLRLDGVSNVIVRGLTLTDAADCFPSWDPTDGDTGNWNSEYDAVSLTGATNVWFDHNDLSDGDNPDSAQPEYFGRPYQVHDGLLDITNASDLVTVSWNRLHDHDKTMLIGSSDSRTTDRGKLRVTIHHNEFRDLGQRVPRVRFGLVDVYDNHYVQTPGSSAGYVYSWGVGVESHLVAERNYLSLPPDIALGSVVGRYNGTRMSEDGNVVNGRRVDLLAAHNAVSDPDIAEVPAPADLPRRTVHPVQAVAALVAAHAGPEGLRHHR</sequence>
<keyword evidence="3" id="KW-0732">Signal</keyword>
<keyword evidence="6" id="KW-1185">Reference proteome</keyword>
<comment type="caution">
    <text evidence="5">The sequence shown here is derived from an EMBL/GenBank/DDBJ whole genome shotgun (WGS) entry which is preliminary data.</text>
</comment>
<dbReference type="InterPro" id="IPR045032">
    <property type="entry name" value="PEL"/>
</dbReference>
<reference evidence="5 6" key="1">
    <citation type="submission" date="2019-12" db="EMBL/GenBank/DDBJ databases">
        <title>Auraticoccus cholistani sp. nov., an actinomycete isolated from soil of Cholistan desert.</title>
        <authorList>
            <person name="Cheema M.T."/>
        </authorList>
    </citation>
    <scope>NUCLEOTIDE SEQUENCE [LARGE SCALE GENOMIC DNA]</scope>
    <source>
        <strain evidence="5 6">F435</strain>
    </source>
</reference>
<dbReference type="Proteomes" id="UP000435304">
    <property type="component" value="Unassembled WGS sequence"/>
</dbReference>
<evidence type="ECO:0000256" key="2">
    <source>
        <dbReference type="RuleBase" id="RU361173"/>
    </source>
</evidence>
<name>A0A6A9UP05_9ACTN</name>
<dbReference type="SMART" id="SM00656">
    <property type="entry name" value="Amb_all"/>
    <property type="match status" value="1"/>
</dbReference>
<evidence type="ECO:0000256" key="3">
    <source>
        <dbReference type="SAM" id="SignalP"/>
    </source>
</evidence>
<feature type="domain" description="Pectate lyase" evidence="4">
    <location>
        <begin position="129"/>
        <end position="369"/>
    </location>
</feature>
<organism evidence="5 6">
    <name type="scientific">Auraticoccus cholistanensis</name>
    <dbReference type="NCBI Taxonomy" id="2656650"/>
    <lineage>
        <taxon>Bacteria</taxon>
        <taxon>Bacillati</taxon>
        <taxon>Actinomycetota</taxon>
        <taxon>Actinomycetes</taxon>
        <taxon>Propionibacteriales</taxon>
        <taxon>Propionibacteriaceae</taxon>
        <taxon>Auraticoccus</taxon>
    </lineage>
</organism>
<dbReference type="PANTHER" id="PTHR31683">
    <property type="entry name" value="PECTATE LYASE 18-RELATED"/>
    <property type="match status" value="1"/>
</dbReference>
<evidence type="ECO:0000313" key="5">
    <source>
        <dbReference type="EMBL" id="MVA74606.1"/>
    </source>
</evidence>
<dbReference type="GO" id="GO:0005576">
    <property type="term" value="C:extracellular region"/>
    <property type="evidence" value="ECO:0007669"/>
    <property type="project" value="UniProtKB-SubCell"/>
</dbReference>
<comment type="subcellular location">
    <subcellularLocation>
        <location evidence="2">Secreted</location>
    </subcellularLocation>
</comment>
<evidence type="ECO:0000259" key="4">
    <source>
        <dbReference type="SMART" id="SM00656"/>
    </source>
</evidence>
<dbReference type="GO" id="GO:0000272">
    <property type="term" value="P:polysaccharide catabolic process"/>
    <property type="evidence" value="ECO:0007669"/>
    <property type="project" value="UniProtKB-KW"/>
</dbReference>
<keyword evidence="2" id="KW-0964">Secreted</keyword>
<evidence type="ECO:0000256" key="1">
    <source>
        <dbReference type="ARBA" id="ARBA00023239"/>
    </source>
</evidence>
<keyword evidence="1 2" id="KW-0456">Lyase</keyword>
<dbReference type="SUPFAM" id="SSF51126">
    <property type="entry name" value="Pectin lyase-like"/>
    <property type="match status" value="1"/>
</dbReference>
<dbReference type="AlphaFoldDB" id="A0A6A9UP05"/>
<proteinExistence type="inferred from homology"/>
<dbReference type="Pfam" id="PF00544">
    <property type="entry name" value="Pectate_lyase_4"/>
    <property type="match status" value="2"/>
</dbReference>
<dbReference type="PANTHER" id="PTHR31683:SF18">
    <property type="entry name" value="PECTATE LYASE 21-RELATED"/>
    <property type="match status" value="1"/>
</dbReference>
<evidence type="ECO:0000313" key="6">
    <source>
        <dbReference type="Proteomes" id="UP000435304"/>
    </source>
</evidence>
<protein>
    <submittedName>
        <fullName evidence="5">Pectate lyase</fullName>
    </submittedName>
</protein>
<dbReference type="InterPro" id="IPR012334">
    <property type="entry name" value="Pectin_lyas_fold"/>
</dbReference>
<feature type="signal peptide" evidence="3">
    <location>
        <begin position="1"/>
        <end position="23"/>
    </location>
</feature>
<keyword evidence="2" id="KW-0624">Polysaccharide degradation</keyword>
<comment type="similarity">
    <text evidence="2">Belongs to the polysaccharide lyase 1 family.</text>
</comment>
<gene>
    <name evidence="5" type="ORF">GC722_00930</name>
</gene>
<dbReference type="InterPro" id="IPR002022">
    <property type="entry name" value="Pec_lyase"/>
</dbReference>
<dbReference type="Gene3D" id="2.160.20.10">
    <property type="entry name" value="Single-stranded right-handed beta-helix, Pectin lyase-like"/>
    <property type="match status" value="1"/>
</dbReference>
<keyword evidence="2" id="KW-0119">Carbohydrate metabolism</keyword>
<dbReference type="RefSeq" id="WP_156607120.1">
    <property type="nucleotide sequence ID" value="NZ_WPCU01000002.1"/>
</dbReference>
<dbReference type="InterPro" id="IPR011050">
    <property type="entry name" value="Pectin_lyase_fold/virulence"/>
</dbReference>
<feature type="chain" id="PRO_5038534514" evidence="3">
    <location>
        <begin position="24"/>
        <end position="446"/>
    </location>
</feature>
<dbReference type="EMBL" id="WPCU01000002">
    <property type="protein sequence ID" value="MVA74606.1"/>
    <property type="molecule type" value="Genomic_DNA"/>
</dbReference>
<dbReference type="GO" id="GO:0030570">
    <property type="term" value="F:pectate lyase activity"/>
    <property type="evidence" value="ECO:0007669"/>
    <property type="project" value="InterPro"/>
</dbReference>